<name>A0AAV5A397_9AGAM</name>
<gene>
    <name evidence="2" type="ORF">Clacol_003358</name>
</gene>
<dbReference type="EMBL" id="BPWL01000004">
    <property type="protein sequence ID" value="GJJ09136.1"/>
    <property type="molecule type" value="Genomic_DNA"/>
</dbReference>
<dbReference type="AlphaFoldDB" id="A0AAV5A397"/>
<comment type="caution">
    <text evidence="2">The sequence shown here is derived from an EMBL/GenBank/DDBJ whole genome shotgun (WGS) entry which is preliminary data.</text>
</comment>
<dbReference type="Proteomes" id="UP001050691">
    <property type="component" value="Unassembled WGS sequence"/>
</dbReference>
<evidence type="ECO:0000256" key="1">
    <source>
        <dbReference type="SAM" id="MobiDB-lite"/>
    </source>
</evidence>
<keyword evidence="3" id="KW-1185">Reference proteome</keyword>
<evidence type="ECO:0000313" key="3">
    <source>
        <dbReference type="Proteomes" id="UP001050691"/>
    </source>
</evidence>
<protein>
    <submittedName>
        <fullName evidence="2">Uncharacterized protein</fullName>
    </submittedName>
</protein>
<proteinExistence type="predicted"/>
<evidence type="ECO:0000313" key="2">
    <source>
        <dbReference type="EMBL" id="GJJ09136.1"/>
    </source>
</evidence>
<reference evidence="2" key="1">
    <citation type="submission" date="2021-10" db="EMBL/GenBank/DDBJ databases">
        <title>De novo Genome Assembly of Clathrus columnatus (Basidiomycota, Fungi) Using Illumina and Nanopore Sequence Data.</title>
        <authorList>
            <person name="Ogiso-Tanaka E."/>
            <person name="Itagaki H."/>
            <person name="Hosoya T."/>
            <person name="Hosaka K."/>
        </authorList>
    </citation>
    <scope>NUCLEOTIDE SEQUENCE</scope>
    <source>
        <strain evidence="2">MO-923</strain>
    </source>
</reference>
<feature type="region of interest" description="Disordered" evidence="1">
    <location>
        <begin position="125"/>
        <end position="144"/>
    </location>
</feature>
<accession>A0AAV5A397</accession>
<sequence>MLSSLPQDQSFYINTLNQRLIILSVSEEGFKIGKGTDYIDFTKPDYKNGVYLYTENLGTTSDISGAQGLTISTFSLQCAKDGVIINSNGAHGEDSKDGGGTNGAAAGVLSIFVQDLTDETAKGLNIQARGGNGGDTYSKSGSVGNGGKGGTINSVFQPTYVQLHPVFERCFNREEFHPKGTNEEVQEKYNAPVTIGDSIYDNAKTVISFSYLLSVKEETIKAIFQPLCDEITKIDNKETRTVLQVKKGLNNSRHNLNQFIANQQSEVVPMNSNVQGGFPGRGVNVVVKPGQPGDNGQQNQVFLRTWAAARNFTDASFPIAHPLHCSMLLDRANLFFYINSPSLRTYAKSLYQRIIDRLSFLPLKPEDLLFKAYSNCAIMSSTVIADLENIKTKASNLLVHLNAGNLDYNGFEALWVPRASYRFYSDVLDKALNDLTIFEDAYIRYHDALETGQNLNDKLSIAYNNTSSIISSLIADQQDLKSIIQDLNRNIHLETPVVEKARKELMEAYEAEMGAIKKSFGLNVPQMVNALTMIAFSPAKFMSGLQISDLIYQGFTSIPTIDGASVTKDYLASQFRQSEAAISNISTLLEKKINSTYELDDPFAARIIIEKEKILKQLNQFSQEAFGGVDDVETKKNLVKKFDALIGAVTKRNGFILDYNVSIKLLLSKTAEAMAYKEKEKELVKRHVELNDPDLPAITSYIGAIYQTSRSRVMKLINILLRSLNFRMVITSDVYNYTFQSDDPSNPTDLDKVPLSLTSTVLRNVRSSIEDKFNQQVEHWGSEPARFPNNFDIDEGKQFHLSKYELEQLLDDQEHTKFLRKVLVTIPEVDKYSTNAGDFEDCCNIRLYRIRFGLTGLRASTTDKKARVQFKLIHGGNETIFDRSNAAFQFKHEPVSTIFSFRVDDKGNRFVVDNGNVEESDAGRVVTSYAAPGPFTEWTISMKGTEWDSLDKSKVTDGYFDFCGTNYTFI</sequence>
<organism evidence="2 3">
    <name type="scientific">Clathrus columnatus</name>
    <dbReference type="NCBI Taxonomy" id="1419009"/>
    <lineage>
        <taxon>Eukaryota</taxon>
        <taxon>Fungi</taxon>
        <taxon>Dikarya</taxon>
        <taxon>Basidiomycota</taxon>
        <taxon>Agaricomycotina</taxon>
        <taxon>Agaricomycetes</taxon>
        <taxon>Phallomycetidae</taxon>
        <taxon>Phallales</taxon>
        <taxon>Clathraceae</taxon>
        <taxon>Clathrus</taxon>
    </lineage>
</organism>